<dbReference type="AlphaFoldDB" id="A0A9P7VVZ6"/>
<proteinExistence type="predicted"/>
<dbReference type="SUPFAM" id="SSF52972">
    <property type="entry name" value="ITPase-like"/>
    <property type="match status" value="1"/>
</dbReference>
<comment type="caution">
    <text evidence="1">The sequence shown here is derived from an EMBL/GenBank/DDBJ whole genome shotgun (WGS) entry which is preliminary data.</text>
</comment>
<accession>A0A9P7VVZ6</accession>
<evidence type="ECO:0000313" key="1">
    <source>
        <dbReference type="EMBL" id="KAG7447567.1"/>
    </source>
</evidence>
<dbReference type="InterPro" id="IPR029001">
    <property type="entry name" value="ITPase-like_fam"/>
</dbReference>
<dbReference type="OrthoDB" id="10267058at2759"/>
<dbReference type="EMBL" id="MU250531">
    <property type="protein sequence ID" value="KAG7447567.1"/>
    <property type="molecule type" value="Genomic_DNA"/>
</dbReference>
<dbReference type="RefSeq" id="XP_043041067.1">
    <property type="nucleotide sequence ID" value="XM_043189485.1"/>
</dbReference>
<gene>
    <name evidence="1" type="ORF">BT62DRAFT_980102</name>
</gene>
<organism evidence="1 2">
    <name type="scientific">Guyanagaster necrorhizus</name>
    <dbReference type="NCBI Taxonomy" id="856835"/>
    <lineage>
        <taxon>Eukaryota</taxon>
        <taxon>Fungi</taxon>
        <taxon>Dikarya</taxon>
        <taxon>Basidiomycota</taxon>
        <taxon>Agaricomycotina</taxon>
        <taxon>Agaricomycetes</taxon>
        <taxon>Agaricomycetidae</taxon>
        <taxon>Agaricales</taxon>
        <taxon>Marasmiineae</taxon>
        <taxon>Physalacriaceae</taxon>
        <taxon>Guyanagaster</taxon>
    </lineage>
</organism>
<dbReference type="GeneID" id="66111782"/>
<evidence type="ECO:0000313" key="2">
    <source>
        <dbReference type="Proteomes" id="UP000812287"/>
    </source>
</evidence>
<dbReference type="Proteomes" id="UP000812287">
    <property type="component" value="Unassembled WGS sequence"/>
</dbReference>
<reference evidence="1" key="1">
    <citation type="submission" date="2020-11" db="EMBL/GenBank/DDBJ databases">
        <title>Adaptations for nitrogen fixation in a non-lichenized fungal sporocarp promotes dispersal by wood-feeding termites.</title>
        <authorList>
            <consortium name="DOE Joint Genome Institute"/>
            <person name="Koch R.A."/>
            <person name="Yoon G."/>
            <person name="Arayal U."/>
            <person name="Lail K."/>
            <person name="Amirebrahimi M."/>
            <person name="Labutti K."/>
            <person name="Lipzen A."/>
            <person name="Riley R."/>
            <person name="Barry K."/>
            <person name="Henrissat B."/>
            <person name="Grigoriev I.V."/>
            <person name="Herr J.R."/>
            <person name="Aime M.C."/>
        </authorList>
    </citation>
    <scope>NUCLEOTIDE SEQUENCE</scope>
    <source>
        <strain evidence="1">MCA 3950</strain>
    </source>
</reference>
<name>A0A9P7VVZ6_9AGAR</name>
<sequence length="180" mass="20014">MISKHIFPTVLQVPAIKKIILAFNSPRRTYFKLLSADSPTFCSFEENLAPSSFDDIHKDPIAAATHKAVEVYERLEQDPNHMPDIVTNDNLQMLDLNEVYPILSAPRYAIKSVIDECSLMYSAGNPKHLVEAYADSGEGGFGGLSIREIEGDYNSVVGFPTASFFTLLDLLVEKPDFLDV</sequence>
<keyword evidence="2" id="KW-1185">Reference proteome</keyword>
<protein>
    <submittedName>
        <fullName evidence="1">Uncharacterized protein</fullName>
    </submittedName>
</protein>